<sequence>MADPATDPGDTGTSTPPINDAVVPPWLWLTVCTLILAALLFVSFRRRKSAELYTRARDAIRDRFARHWPFSRRGRLQLSDAEVELGNNSRLSRQATRPRSASQASSDQSSLSSSSGQSPFSTRRIGDDDDDDDDDDSSPFPRTSSSSSSSPFRTRRDYTLDTTPLRPLVSSVLSTLGWTASRATNAFAGQGEKRDGIARMFWGVRASERTGGIRLGSGGEPPAVQRRSTTAAATPAMWNSDQSPTAASGAQLFRLDDGNDEADDELTATGAAGEDAVELPARFSLDKALAPPQPQP</sequence>
<dbReference type="OrthoDB" id="2528797at2759"/>
<dbReference type="Proteomes" id="UP000777482">
    <property type="component" value="Unassembled WGS sequence"/>
</dbReference>
<gene>
    <name evidence="3" type="ORF">C6P46_000167</name>
</gene>
<feature type="compositionally biased region" description="Polar residues" evidence="1">
    <location>
        <begin position="230"/>
        <end position="248"/>
    </location>
</feature>
<feature type="compositionally biased region" description="Low complexity" evidence="1">
    <location>
        <begin position="138"/>
        <end position="152"/>
    </location>
</feature>
<evidence type="ECO:0000313" key="3">
    <source>
        <dbReference type="EMBL" id="KAG0667630.1"/>
    </source>
</evidence>
<keyword evidence="2" id="KW-0472">Membrane</keyword>
<keyword evidence="4" id="KW-1185">Reference proteome</keyword>
<proteinExistence type="predicted"/>
<dbReference type="AlphaFoldDB" id="A0A9P7BAB5"/>
<accession>A0A9P7BAB5</accession>
<keyword evidence="2" id="KW-1133">Transmembrane helix</keyword>
<reference evidence="3 4" key="1">
    <citation type="submission" date="2020-11" db="EMBL/GenBank/DDBJ databases">
        <title>Kefir isolates.</title>
        <authorList>
            <person name="Marcisauskas S."/>
            <person name="Kim Y."/>
            <person name="Blasche S."/>
        </authorList>
    </citation>
    <scope>NUCLEOTIDE SEQUENCE [LARGE SCALE GENOMIC DNA]</scope>
    <source>
        <strain evidence="3 4">KR</strain>
    </source>
</reference>
<feature type="region of interest" description="Disordered" evidence="1">
    <location>
        <begin position="87"/>
        <end position="159"/>
    </location>
</feature>
<feature type="compositionally biased region" description="Acidic residues" evidence="1">
    <location>
        <begin position="127"/>
        <end position="137"/>
    </location>
</feature>
<feature type="transmembrane region" description="Helical" evidence="2">
    <location>
        <begin position="26"/>
        <end position="44"/>
    </location>
</feature>
<dbReference type="EMBL" id="PUHQ01000001">
    <property type="protein sequence ID" value="KAG0667630.1"/>
    <property type="molecule type" value="Genomic_DNA"/>
</dbReference>
<evidence type="ECO:0000256" key="1">
    <source>
        <dbReference type="SAM" id="MobiDB-lite"/>
    </source>
</evidence>
<evidence type="ECO:0000256" key="2">
    <source>
        <dbReference type="SAM" id="Phobius"/>
    </source>
</evidence>
<evidence type="ECO:0000313" key="4">
    <source>
        <dbReference type="Proteomes" id="UP000777482"/>
    </source>
</evidence>
<feature type="compositionally biased region" description="Low complexity" evidence="1">
    <location>
        <begin position="100"/>
        <end position="123"/>
    </location>
</feature>
<feature type="region of interest" description="Disordered" evidence="1">
    <location>
        <begin position="230"/>
        <end position="275"/>
    </location>
</feature>
<organism evidence="3 4">
    <name type="scientific">Rhodotorula mucilaginosa</name>
    <name type="common">Yeast</name>
    <name type="synonym">Rhodotorula rubra</name>
    <dbReference type="NCBI Taxonomy" id="5537"/>
    <lineage>
        <taxon>Eukaryota</taxon>
        <taxon>Fungi</taxon>
        <taxon>Dikarya</taxon>
        <taxon>Basidiomycota</taxon>
        <taxon>Pucciniomycotina</taxon>
        <taxon>Microbotryomycetes</taxon>
        <taxon>Sporidiobolales</taxon>
        <taxon>Sporidiobolaceae</taxon>
        <taxon>Rhodotorula</taxon>
    </lineage>
</organism>
<name>A0A9P7BAB5_RHOMI</name>
<feature type="compositionally biased region" description="Polar residues" evidence="1">
    <location>
        <begin position="87"/>
        <end position="99"/>
    </location>
</feature>
<protein>
    <submittedName>
        <fullName evidence="3">Uncharacterized protein</fullName>
    </submittedName>
</protein>
<comment type="caution">
    <text evidence="3">The sequence shown here is derived from an EMBL/GenBank/DDBJ whole genome shotgun (WGS) entry which is preliminary data.</text>
</comment>
<keyword evidence="2" id="KW-0812">Transmembrane</keyword>